<evidence type="ECO:0000256" key="2">
    <source>
        <dbReference type="ARBA" id="ARBA00010962"/>
    </source>
</evidence>
<proteinExistence type="inferred from homology"/>
<evidence type="ECO:0000313" key="13">
    <source>
        <dbReference type="Proteomes" id="UP001230188"/>
    </source>
</evidence>
<dbReference type="GO" id="GO:0006078">
    <property type="term" value="P:(1-&gt;6)-beta-D-glucan biosynthetic process"/>
    <property type="evidence" value="ECO:0007669"/>
    <property type="project" value="TreeGrafter"/>
</dbReference>
<keyword evidence="10" id="KW-0732">Signal</keyword>
<dbReference type="InterPro" id="IPR000757">
    <property type="entry name" value="Beta-glucanase-like"/>
</dbReference>
<dbReference type="PROSITE" id="PS51762">
    <property type="entry name" value="GH16_2"/>
    <property type="match status" value="1"/>
</dbReference>
<dbReference type="PANTHER" id="PTHR31361">
    <property type="entry name" value="BETA-GLUCAN SYNTHESIS-ASSOCIATED PROTEIN KRE6-RELATED"/>
    <property type="match status" value="1"/>
</dbReference>
<dbReference type="InterPro" id="IPR005629">
    <property type="entry name" value="Skn1/Kre6/Sbg1"/>
</dbReference>
<gene>
    <name evidence="12" type="ORF">CTAYLR_007613</name>
</gene>
<keyword evidence="6 9" id="KW-0472">Membrane</keyword>
<evidence type="ECO:0000256" key="9">
    <source>
        <dbReference type="SAM" id="Phobius"/>
    </source>
</evidence>
<dbReference type="Proteomes" id="UP001230188">
    <property type="component" value="Unassembled WGS sequence"/>
</dbReference>
<organism evidence="12 13">
    <name type="scientific">Chrysophaeum taylorii</name>
    <dbReference type="NCBI Taxonomy" id="2483200"/>
    <lineage>
        <taxon>Eukaryota</taxon>
        <taxon>Sar</taxon>
        <taxon>Stramenopiles</taxon>
        <taxon>Ochrophyta</taxon>
        <taxon>Pelagophyceae</taxon>
        <taxon>Pelagomonadales</taxon>
        <taxon>Pelagomonadaceae</taxon>
        <taxon>Chrysophaeum</taxon>
    </lineage>
</organism>
<feature type="domain" description="GH16" evidence="11">
    <location>
        <begin position="11"/>
        <end position="414"/>
    </location>
</feature>
<keyword evidence="7" id="KW-0325">Glycoprotein</keyword>
<evidence type="ECO:0000256" key="4">
    <source>
        <dbReference type="ARBA" id="ARBA00022968"/>
    </source>
</evidence>
<dbReference type="GO" id="GO:0005789">
    <property type="term" value="C:endoplasmic reticulum membrane"/>
    <property type="evidence" value="ECO:0007669"/>
    <property type="project" value="TreeGrafter"/>
</dbReference>
<dbReference type="GO" id="GO:0015926">
    <property type="term" value="F:glucosidase activity"/>
    <property type="evidence" value="ECO:0007669"/>
    <property type="project" value="TreeGrafter"/>
</dbReference>
<protein>
    <recommendedName>
        <fullName evidence="11">GH16 domain-containing protein</fullName>
    </recommendedName>
</protein>
<evidence type="ECO:0000256" key="7">
    <source>
        <dbReference type="ARBA" id="ARBA00023180"/>
    </source>
</evidence>
<keyword evidence="4" id="KW-0735">Signal-anchor</keyword>
<comment type="subcellular location">
    <subcellularLocation>
        <location evidence="1">Membrane</location>
        <topology evidence="1">Single-pass type II membrane protein</topology>
    </subcellularLocation>
</comment>
<dbReference type="Gene3D" id="2.60.120.200">
    <property type="match status" value="1"/>
</dbReference>
<comment type="caution">
    <text evidence="12">The sequence shown here is derived from an EMBL/GenBank/DDBJ whole genome shotgun (WGS) entry which is preliminary data.</text>
</comment>
<accession>A0AAD7U8L5</accession>
<dbReference type="InterPro" id="IPR013320">
    <property type="entry name" value="ConA-like_dom_sf"/>
</dbReference>
<keyword evidence="8" id="KW-0961">Cell wall biogenesis/degradation</keyword>
<comment type="similarity">
    <text evidence="2">Belongs to the SKN1/KRE6 family.</text>
</comment>
<feature type="signal peptide" evidence="10">
    <location>
        <begin position="1"/>
        <end position="16"/>
    </location>
</feature>
<keyword evidence="13" id="KW-1185">Reference proteome</keyword>
<sequence>MLWLVLGVARAGWVDPDSPRSARTTVSLVDRVEVPLVFSDEFEVEGREFDDGFDPRWTAIHKNDYTNAALHYYHQEYVRTSNGFLNVTTDAVETEFESLQLSKRRKGKIKAKTLKKEFRSGMVQTWNKFCFSGGILEVRVKLPGRHDVGGLWPATWLMGNLARSTYVASSDYMWPWSYDRCDRANQIRQEISACKPSPHYGLDANRGRGAPEIDLLEVMPGSGWLPWGLKKPYVSTSLQVAPGKTNPRPSNGDRPHPGQWYEGLRFGKNSSINVFFYGLKLDHHDETSYVADAISGNTPIRETHFTDFHTFRLEWEPRGYINWYVDDFFLYGIDDESLGECTGAHVPDEPSYLLINTAMSSTWGFPFPCPPGCDCKCHDCVNPKCKCAMPPGFCETLPAHFLVDYVRVYQRPQHKLGCSTDTHPTKRFIQGHSDRYSDPDVRASRKRPLRDVEVGGGPCRVDSDCGGGGGGGGSACRRRRCDCKEGATGPTCRAAAAHDDVIYDDLDDIHVFDDLRRFYAPPAMDRLCLAFLLLILAIVVAHVARTKHQRGLYDY</sequence>
<evidence type="ECO:0000259" key="11">
    <source>
        <dbReference type="PROSITE" id="PS51762"/>
    </source>
</evidence>
<keyword evidence="5 9" id="KW-1133">Transmembrane helix</keyword>
<dbReference type="AlphaFoldDB" id="A0AAD7U8L5"/>
<evidence type="ECO:0000256" key="10">
    <source>
        <dbReference type="SAM" id="SignalP"/>
    </source>
</evidence>
<evidence type="ECO:0000313" key="12">
    <source>
        <dbReference type="EMBL" id="KAJ8599078.1"/>
    </source>
</evidence>
<keyword evidence="3 9" id="KW-0812">Transmembrane</keyword>
<dbReference type="Pfam" id="PF03935">
    <property type="entry name" value="SKN1_KRE6_Sbg1"/>
    <property type="match status" value="1"/>
</dbReference>
<evidence type="ECO:0000256" key="6">
    <source>
        <dbReference type="ARBA" id="ARBA00023136"/>
    </source>
</evidence>
<evidence type="ECO:0000256" key="3">
    <source>
        <dbReference type="ARBA" id="ARBA00022692"/>
    </source>
</evidence>
<feature type="transmembrane region" description="Helical" evidence="9">
    <location>
        <begin position="523"/>
        <end position="544"/>
    </location>
</feature>
<evidence type="ECO:0000256" key="8">
    <source>
        <dbReference type="ARBA" id="ARBA00023316"/>
    </source>
</evidence>
<dbReference type="PANTHER" id="PTHR31361:SF1">
    <property type="entry name" value="BETA-GLUCAN SYNTHESIS-ASSOCIATED PROTEIN KRE6-RELATED"/>
    <property type="match status" value="1"/>
</dbReference>
<evidence type="ECO:0000256" key="1">
    <source>
        <dbReference type="ARBA" id="ARBA00004606"/>
    </source>
</evidence>
<dbReference type="GO" id="GO:0071555">
    <property type="term" value="P:cell wall organization"/>
    <property type="evidence" value="ECO:0007669"/>
    <property type="project" value="UniProtKB-KW"/>
</dbReference>
<dbReference type="GO" id="GO:0005886">
    <property type="term" value="C:plasma membrane"/>
    <property type="evidence" value="ECO:0007669"/>
    <property type="project" value="TreeGrafter"/>
</dbReference>
<dbReference type="EMBL" id="JAQMWT010000590">
    <property type="protein sequence ID" value="KAJ8599078.1"/>
    <property type="molecule type" value="Genomic_DNA"/>
</dbReference>
<dbReference type="SUPFAM" id="SSF49899">
    <property type="entry name" value="Concanavalin A-like lectins/glucanases"/>
    <property type="match status" value="1"/>
</dbReference>
<feature type="chain" id="PRO_5042059101" description="GH16 domain-containing protein" evidence="10">
    <location>
        <begin position="17"/>
        <end position="555"/>
    </location>
</feature>
<evidence type="ECO:0000256" key="5">
    <source>
        <dbReference type="ARBA" id="ARBA00022989"/>
    </source>
</evidence>
<name>A0AAD7U8L5_9STRA</name>
<reference evidence="12" key="1">
    <citation type="submission" date="2023-01" db="EMBL/GenBank/DDBJ databases">
        <title>Metagenome sequencing of chrysophaentin producing Chrysophaeum taylorii.</title>
        <authorList>
            <person name="Davison J."/>
            <person name="Bewley C."/>
        </authorList>
    </citation>
    <scope>NUCLEOTIDE SEQUENCE</scope>
    <source>
        <strain evidence="12">NIES-1699</strain>
    </source>
</reference>